<keyword evidence="6" id="KW-1185">Reference proteome</keyword>
<dbReference type="GO" id="GO:0004672">
    <property type="term" value="F:protein kinase activity"/>
    <property type="evidence" value="ECO:0007669"/>
    <property type="project" value="UniProtKB-ARBA"/>
</dbReference>
<dbReference type="PANTHER" id="PTHR43395:SF8">
    <property type="entry name" value="HISTIDINE KINASE"/>
    <property type="match status" value="1"/>
</dbReference>
<dbReference type="EMBL" id="JAPNOA010000028">
    <property type="protein sequence ID" value="MCY0965800.1"/>
    <property type="molecule type" value="Genomic_DNA"/>
</dbReference>
<feature type="non-terminal residue" evidence="5">
    <location>
        <position position="1428"/>
    </location>
</feature>
<dbReference type="InterPro" id="IPR058661">
    <property type="entry name" value="FimL_2nd"/>
</dbReference>
<dbReference type="SMART" id="SM00073">
    <property type="entry name" value="HPT"/>
    <property type="match status" value="2"/>
</dbReference>
<dbReference type="PANTHER" id="PTHR43395">
    <property type="entry name" value="SENSOR HISTIDINE KINASE CHEA"/>
    <property type="match status" value="1"/>
</dbReference>
<feature type="domain" description="HPt" evidence="4">
    <location>
        <begin position="958"/>
        <end position="1062"/>
    </location>
</feature>
<dbReference type="InterPro" id="IPR036641">
    <property type="entry name" value="HPT_dom_sf"/>
</dbReference>
<dbReference type="SUPFAM" id="SSF47226">
    <property type="entry name" value="Histidine-containing phosphotransfer domain, HPT domain"/>
    <property type="match status" value="5"/>
</dbReference>
<sequence length="1428" mass="155333">MSQDYIALEWVKGEIQETLQQAQQSLEAYGENPQDKSRLKFCFSYLHQVRGTLQMVEFYGAALLAEEMEAVAEGLSESSLASEHDGLQVLMQAIIQLPHYLDHVKVGRRDLPIVLLPILNELRSVRGEALLSETALFSPRMVRRAVLRSDQLKRFRTEEFQQWIRKVRQMFQTATLQLFQGKDAAAAKDYLRKVFERLHTTLGHTPNGVIWQPAMAFAEWLVGQKSIPGSAKQHLRDIDLMLKALILEGADQLNQPAQDELVKNLLFFVARTKVNGPAIRAVQEAFALENALPSEAEIQKERDALAGPDRATISQVLSALIEEITAIKDKLDLAVRDTGSRAVLLQEAQPSAKQVCDTMAMLGLGMPRDVIQEQLNTLNSMIASGNSHDQQLQDIAGALLYVEATLANMIREGQLDLRVAAGSLTEEQKAVLRESRNALEQVKDAIIAYVANQWDASELRSVPQLLRSIAGSLGMVPLDSVSFVLRHAAPFVEDIIQNGTRIDWTTLDNFADVLSGVEYYLERYSENPHNAGEDILSRANGALARLPGVQLPKPEPVAPAVETAPAEKPTVAQTPVAAPKPVVVAEEPTVVVAEEPTVVVAEEPAVVVAEEPAVVVAEEPAVVVADEPVVVADEPVVVAEEPVVVAEEPAVVVAEEPAVVVAEEPAVVVAEEPVVVVAEEPVVVAEEPAVVVPAPVAAPVRSAAPAYDMVKAPSVAEPEDSDLIDDEIIEIFLEEAEEVTATLDEYWPQFRANPQNNEAMTTVRRAFHTLKGSGRMVQAMVIGELAWSIENMFNRVIDKTINVSDNMMDIVQHVLENLPLLIDDFRCRRGTSINTQPLMDYAFTIAAGKPVPALEQYLKVDDVPVADAPVTAHGRESATASTRPDGSGDAEEDDRTAQYEGSSDTDTSVVSVDTTEAAAELPLAEAIVVDTSVSEPEIVVGPEALSQPVVEQVLGTEESDDDLALIDVFVQEANGHLDVVNRFVAESAAANYENPLGDQVQRALHTLKGSAHMAGISAIANLASPLERLIKEFRAYQVGNSRDLTELVRDGAAMIGSALRDKVRLHSGMISGNQTYLRRIEQIERTLLLPIMEEADRADNVPNPQAIAQFLEQGMDSLLDAEQLIRRWQEMGDDTVLSTLCSDLVAVAGGAEQAEQPRIAELCSALYEFYREILSSGLSPRPEWLSLALNGQEELLNMMDCLAAGQVLEVPEVLEAIRAVANQLSVENLLKVPAPAISEEDGLDVLNAILDDSTDDGAHAALLGLLDADDDRIADEADSIGPDALTENNQTSDWTISVYDTPVLGSTEPVATPASTIDADIQRLLDEQADGQTDAADSQVDVQTFDAIHFPDTEPVITNEAIVQEPEQIELVSDEPEHDLPVGILTQELLVEEAMVLEQQPSDLIADELVYDLPADNSELLLQEPVTD</sequence>
<dbReference type="PROSITE" id="PS50894">
    <property type="entry name" value="HPT"/>
    <property type="match status" value="2"/>
</dbReference>
<dbReference type="InterPro" id="IPR008207">
    <property type="entry name" value="Sig_transdc_His_kin_Hpt_dom"/>
</dbReference>
<evidence type="ECO:0000259" key="4">
    <source>
        <dbReference type="PROSITE" id="PS50894"/>
    </source>
</evidence>
<keyword evidence="1" id="KW-0902">Two-component regulatory system</keyword>
<proteinExistence type="predicted"/>
<name>A0A9X3EFH2_9GAMM</name>
<feature type="domain" description="HPt" evidence="4">
    <location>
        <begin position="721"/>
        <end position="828"/>
    </location>
</feature>
<gene>
    <name evidence="5" type="ORF">OUO13_11415</name>
</gene>
<dbReference type="Gene3D" id="1.20.120.160">
    <property type="entry name" value="HPT domain"/>
    <property type="match status" value="4"/>
</dbReference>
<evidence type="ECO:0000256" key="2">
    <source>
        <dbReference type="PROSITE-ProRule" id="PRU00110"/>
    </source>
</evidence>
<comment type="caution">
    <text evidence="5">The sequence shown here is derived from an EMBL/GenBank/DDBJ whole genome shotgun (WGS) entry which is preliminary data.</text>
</comment>
<evidence type="ECO:0000313" key="6">
    <source>
        <dbReference type="Proteomes" id="UP001150830"/>
    </source>
</evidence>
<keyword evidence="2" id="KW-0597">Phosphoprotein</keyword>
<reference evidence="5" key="1">
    <citation type="submission" date="2022-11" db="EMBL/GenBank/DDBJ databases">
        <title>Parathalassolutuus dongxingensis gen. nov., sp. nov., a novel member of family Oceanospirillaceae isolated from a coastal shrimp pond in Guangxi, China.</title>
        <authorList>
            <person name="Chen H."/>
        </authorList>
    </citation>
    <scope>NUCLEOTIDE SEQUENCE</scope>
    <source>
        <strain evidence="5">G-43</strain>
    </source>
</reference>
<accession>A0A9X3EFH2</accession>
<dbReference type="RefSeq" id="WP_283174010.1">
    <property type="nucleotide sequence ID" value="NZ_JAPNOA010000028.1"/>
</dbReference>
<dbReference type="GO" id="GO:0000160">
    <property type="term" value="P:phosphorelay signal transduction system"/>
    <property type="evidence" value="ECO:0007669"/>
    <property type="project" value="UniProtKB-KW"/>
</dbReference>
<organism evidence="5 6">
    <name type="scientific">Parathalassolituus penaei</name>
    <dbReference type="NCBI Taxonomy" id="2997323"/>
    <lineage>
        <taxon>Bacteria</taxon>
        <taxon>Pseudomonadati</taxon>
        <taxon>Pseudomonadota</taxon>
        <taxon>Gammaproteobacteria</taxon>
        <taxon>Oceanospirillales</taxon>
        <taxon>Oceanospirillaceae</taxon>
        <taxon>Parathalassolituus</taxon>
    </lineage>
</organism>
<dbReference type="Proteomes" id="UP001150830">
    <property type="component" value="Unassembled WGS sequence"/>
</dbReference>
<dbReference type="Pfam" id="PF26379">
    <property type="entry name" value="FimL_2nd"/>
    <property type="match status" value="1"/>
</dbReference>
<dbReference type="InterPro" id="IPR051315">
    <property type="entry name" value="Bact_Chemotaxis_CheA"/>
</dbReference>
<evidence type="ECO:0000313" key="5">
    <source>
        <dbReference type="EMBL" id="MCY0965800.1"/>
    </source>
</evidence>
<dbReference type="Pfam" id="PF01627">
    <property type="entry name" value="Hpt"/>
    <property type="match status" value="3"/>
</dbReference>
<evidence type="ECO:0000256" key="3">
    <source>
        <dbReference type="SAM" id="MobiDB-lite"/>
    </source>
</evidence>
<feature type="region of interest" description="Disordered" evidence="3">
    <location>
        <begin position="869"/>
        <end position="909"/>
    </location>
</feature>
<dbReference type="CDD" id="cd00088">
    <property type="entry name" value="HPT"/>
    <property type="match status" value="2"/>
</dbReference>
<protein>
    <submittedName>
        <fullName evidence="5">Hpt domain-containing protein</fullName>
    </submittedName>
</protein>
<evidence type="ECO:0000256" key="1">
    <source>
        <dbReference type="ARBA" id="ARBA00023012"/>
    </source>
</evidence>
<feature type="modified residue" description="Phosphohistidine" evidence="2">
    <location>
        <position position="768"/>
    </location>
</feature>
<feature type="modified residue" description="Phosphohistidine" evidence="2">
    <location>
        <position position="1005"/>
    </location>
</feature>